<evidence type="ECO:0000256" key="1">
    <source>
        <dbReference type="ARBA" id="ARBA00010116"/>
    </source>
</evidence>
<keyword evidence="2" id="KW-1133">Transmembrane helix</keyword>
<dbReference type="PANTHER" id="PTHR34677:SF3">
    <property type="entry name" value="BACTERIAL IG-LIKE DOMAIN-CONTAINING PROTEIN"/>
    <property type="match status" value="1"/>
</dbReference>
<protein>
    <submittedName>
        <fullName evidence="5">Ig-like domain (Group 1)</fullName>
    </submittedName>
</protein>
<evidence type="ECO:0000313" key="6">
    <source>
        <dbReference type="Proteomes" id="UP000198417"/>
    </source>
</evidence>
<dbReference type="Pfam" id="PF19078">
    <property type="entry name" value="Big_12"/>
    <property type="match status" value="1"/>
</dbReference>
<keyword evidence="2" id="KW-0812">Transmembrane</keyword>
<evidence type="ECO:0000259" key="4">
    <source>
        <dbReference type="PROSITE" id="PS51208"/>
    </source>
</evidence>
<dbReference type="InterPro" id="IPR044048">
    <property type="entry name" value="Big_12"/>
</dbReference>
<gene>
    <name evidence="5" type="ORF">SAMN06265370_10572</name>
</gene>
<dbReference type="AlphaFoldDB" id="A0A238WBY3"/>
<dbReference type="Gene3D" id="2.60.40.10">
    <property type="entry name" value="Immunoglobulins"/>
    <property type="match status" value="3"/>
</dbReference>
<feature type="domain" description="Big-1" evidence="3">
    <location>
        <begin position="182"/>
        <end position="272"/>
    </location>
</feature>
<dbReference type="Proteomes" id="UP000198417">
    <property type="component" value="Unassembled WGS sequence"/>
</dbReference>
<feature type="domain" description="Autotransporter" evidence="4">
    <location>
        <begin position="630"/>
        <end position="884"/>
    </location>
</feature>
<dbReference type="InterPro" id="IPR003344">
    <property type="entry name" value="Big_1_dom"/>
</dbReference>
<dbReference type="SUPFAM" id="SSF103515">
    <property type="entry name" value="Autotransporter"/>
    <property type="match status" value="1"/>
</dbReference>
<dbReference type="PROSITE" id="PS51208">
    <property type="entry name" value="AUTOTRANSPORTER"/>
    <property type="match status" value="1"/>
</dbReference>
<dbReference type="InterPro" id="IPR013783">
    <property type="entry name" value="Ig-like_fold"/>
</dbReference>
<accession>A0A238WBY3</accession>
<dbReference type="InterPro" id="IPR036709">
    <property type="entry name" value="Autotransporte_beta_dom_sf"/>
</dbReference>
<feature type="domain" description="Big-1" evidence="3">
    <location>
        <begin position="280"/>
        <end position="374"/>
    </location>
</feature>
<dbReference type="InterPro" id="IPR008964">
    <property type="entry name" value="Invasin/intimin_cell_adhesion"/>
</dbReference>
<dbReference type="EMBL" id="FZNN01000005">
    <property type="protein sequence ID" value="SNR43917.1"/>
    <property type="molecule type" value="Genomic_DNA"/>
</dbReference>
<evidence type="ECO:0000256" key="2">
    <source>
        <dbReference type="SAM" id="Phobius"/>
    </source>
</evidence>
<sequence length="884" mass="88531">MTLFKRILFAIICRLTAFFSAIWISLLSKRSIVRLATLLLSLVFLGMVPTGARAAFNDCPPTANNVSDAQIALNLTDDECIYSSTLPSSNTDGSEQFILIEVIDGAGSTNFQTFDGGGDSGNPIVLQVNATPVASSPTNFNCSAGCNVSGTYGGTPFTSFVYTFSGGSGTNSGAVGPPANLAATSGGGQSTAISTGFASALVATVTDAGGNPVAGETVSFAVPGSGASATLSASSGVTNASGQVSVTATANATAGSYNVTASSGSLSNVTFALTNTAGAAATLAATSGGGQSTAISTGFASALVATVTDAGGNPVAGETVSFAVPGSGASATLSASSGVTNASGQVSVTATANATAGSYNVTASSGSLSNVTFALTNTAGAAATLAATSGGGQSTAISTGFASALVATVTDAGGNPVAGETVSFAVPGSGASATLSASSGVTNASGQVSVTATANATAGSYNVTASSGSLSNVTFALTNADVTAPSVTLTTSATGSMPGKSFSVNAAFSETVVGFTASDVAVTNGSVSGLAGSGASYVITISPTGGGDTTVSIPASVVQDTSGNDNLASNTLSIQSETITETARVVKQFIERRSGLLLGSQPNLTGLLSGSARGIFSASITSSQGRFKFSSKPGSAIWTTFHGSKAKDGDTKSTYLFGAVGTHHKFHENLLGGVLLEYDYLEQDTGVSSVIGHGWMAGPYLVTKVPDQDVYLEGRLLYGRSSNEISPFGTYTDDMETERLLAMLKVSGELQYDVTTLIPSLQVSYVTDEQEAYTDSVGNEIPSQGLALSELEIGIDFETPAPFAQRDRRLLLTGGVSAIASDITYTGAAAETSSNDGSLRARVELGFNYRFANQELITLGTYYDGIGISDYESYGLDFSVKLEF</sequence>
<feature type="domain" description="Big-1" evidence="3">
    <location>
        <begin position="382"/>
        <end position="490"/>
    </location>
</feature>
<dbReference type="PROSITE" id="PS51127">
    <property type="entry name" value="BIG1"/>
    <property type="match status" value="3"/>
</dbReference>
<evidence type="ECO:0000259" key="3">
    <source>
        <dbReference type="PROSITE" id="PS51127"/>
    </source>
</evidence>
<dbReference type="InterPro" id="IPR005546">
    <property type="entry name" value="Autotransporte_beta"/>
</dbReference>
<dbReference type="SUPFAM" id="SSF49373">
    <property type="entry name" value="Invasin/intimin cell-adhesion fragments"/>
    <property type="match status" value="3"/>
</dbReference>
<evidence type="ECO:0000313" key="5">
    <source>
        <dbReference type="EMBL" id="SNR43917.1"/>
    </source>
</evidence>
<keyword evidence="2" id="KW-0472">Membrane</keyword>
<dbReference type="SMART" id="SM00634">
    <property type="entry name" value="BID_1"/>
    <property type="match status" value="3"/>
</dbReference>
<name>A0A238WBY3_9RHOB</name>
<dbReference type="SMART" id="SM00869">
    <property type="entry name" value="Autotransporter"/>
    <property type="match status" value="1"/>
</dbReference>
<keyword evidence="6" id="KW-1185">Reference proteome</keyword>
<reference evidence="5 6" key="1">
    <citation type="submission" date="2017-06" db="EMBL/GenBank/DDBJ databases">
        <authorList>
            <person name="Kim H.J."/>
            <person name="Triplett B.A."/>
        </authorList>
    </citation>
    <scope>NUCLEOTIDE SEQUENCE [LARGE SCALE GENOMIC DNA]</scope>
    <source>
        <strain evidence="5 6">DSM 29052</strain>
    </source>
</reference>
<dbReference type="Pfam" id="PF02369">
    <property type="entry name" value="Big_1"/>
    <property type="match status" value="3"/>
</dbReference>
<organism evidence="5 6">
    <name type="scientific">Puniceibacterium sediminis</name>
    <dbReference type="NCBI Taxonomy" id="1608407"/>
    <lineage>
        <taxon>Bacteria</taxon>
        <taxon>Pseudomonadati</taxon>
        <taxon>Pseudomonadota</taxon>
        <taxon>Alphaproteobacteria</taxon>
        <taxon>Rhodobacterales</taxon>
        <taxon>Paracoccaceae</taxon>
        <taxon>Puniceibacterium</taxon>
    </lineage>
</organism>
<feature type="transmembrane region" description="Helical" evidence="2">
    <location>
        <begin position="6"/>
        <end position="28"/>
    </location>
</feature>
<comment type="similarity">
    <text evidence="1">Belongs to the intimin/invasin family.</text>
</comment>
<dbReference type="PANTHER" id="PTHR34677">
    <property type="match status" value="1"/>
</dbReference>
<proteinExistence type="inferred from homology"/>